<evidence type="ECO:0000313" key="3">
    <source>
        <dbReference type="Proteomes" id="UP000499080"/>
    </source>
</evidence>
<comment type="caution">
    <text evidence="2">The sequence shown here is derived from an EMBL/GenBank/DDBJ whole genome shotgun (WGS) entry which is preliminary data.</text>
</comment>
<evidence type="ECO:0000313" key="2">
    <source>
        <dbReference type="EMBL" id="GBN73523.1"/>
    </source>
</evidence>
<keyword evidence="3" id="KW-1185">Reference proteome</keyword>
<protein>
    <submittedName>
        <fullName evidence="2">Uncharacterized protein</fullName>
    </submittedName>
</protein>
<name>A0A4Y2RCU6_ARAVE</name>
<dbReference type="Proteomes" id="UP000499080">
    <property type="component" value="Unassembled WGS sequence"/>
</dbReference>
<proteinExistence type="predicted"/>
<reference evidence="2 3" key="1">
    <citation type="journal article" date="2019" name="Sci. Rep.">
        <title>Orb-weaving spider Araneus ventricosus genome elucidates the spidroin gene catalogue.</title>
        <authorList>
            <person name="Kono N."/>
            <person name="Nakamura H."/>
            <person name="Ohtoshi R."/>
            <person name="Moran D.A.P."/>
            <person name="Shinohara A."/>
            <person name="Yoshida Y."/>
            <person name="Fujiwara M."/>
            <person name="Mori M."/>
            <person name="Tomita M."/>
            <person name="Arakawa K."/>
        </authorList>
    </citation>
    <scope>NUCLEOTIDE SEQUENCE [LARGE SCALE GENOMIC DNA]</scope>
</reference>
<gene>
    <name evidence="2" type="ORF">AVEN_109499_1</name>
</gene>
<sequence length="97" mass="10599">MSAVISINRITVKYIAITKLKSRRGHRLVVRPRIGSRRAPGSKPCGVMREVGKRLPAQASPSSSEHGSKLRGPSQKSIRVASKRDVNVNKPNSTKNT</sequence>
<feature type="region of interest" description="Disordered" evidence="1">
    <location>
        <begin position="32"/>
        <end position="97"/>
    </location>
</feature>
<organism evidence="2 3">
    <name type="scientific">Araneus ventricosus</name>
    <name type="common">Orbweaver spider</name>
    <name type="synonym">Epeira ventricosa</name>
    <dbReference type="NCBI Taxonomy" id="182803"/>
    <lineage>
        <taxon>Eukaryota</taxon>
        <taxon>Metazoa</taxon>
        <taxon>Ecdysozoa</taxon>
        <taxon>Arthropoda</taxon>
        <taxon>Chelicerata</taxon>
        <taxon>Arachnida</taxon>
        <taxon>Araneae</taxon>
        <taxon>Araneomorphae</taxon>
        <taxon>Entelegynae</taxon>
        <taxon>Araneoidea</taxon>
        <taxon>Araneidae</taxon>
        <taxon>Araneus</taxon>
    </lineage>
</organism>
<dbReference type="AlphaFoldDB" id="A0A4Y2RCU6"/>
<dbReference type="EMBL" id="BGPR01144102">
    <property type="protein sequence ID" value="GBN73523.1"/>
    <property type="molecule type" value="Genomic_DNA"/>
</dbReference>
<accession>A0A4Y2RCU6</accession>
<evidence type="ECO:0000256" key="1">
    <source>
        <dbReference type="SAM" id="MobiDB-lite"/>
    </source>
</evidence>